<evidence type="ECO:0000313" key="2">
    <source>
        <dbReference type="EMBL" id="OLR90993.1"/>
    </source>
</evidence>
<keyword evidence="1" id="KW-0472">Membrane</keyword>
<dbReference type="EMBL" id="MKQR01000026">
    <property type="protein sequence ID" value="OLR90993.1"/>
    <property type="molecule type" value="Genomic_DNA"/>
</dbReference>
<proteinExistence type="predicted"/>
<reference evidence="2 3" key="1">
    <citation type="submission" date="2016-10" db="EMBL/GenBank/DDBJ databases">
        <title>The Draft Genome Sequence of Actinokineospora bangkokensis 44EHWT reveals the biosynthetic pathway of antifungal compounds Thailandins with unusual extender unit butylmalonyl-CoA.</title>
        <authorList>
            <person name="Greule A."/>
            <person name="Intra B."/>
            <person name="Flemming S."/>
            <person name="Rommel M.G."/>
            <person name="Panbangred W."/>
            <person name="Bechthold A."/>
        </authorList>
    </citation>
    <scope>NUCLEOTIDE SEQUENCE [LARGE SCALE GENOMIC DNA]</scope>
    <source>
        <strain evidence="2 3">44EHW</strain>
    </source>
</reference>
<accession>A0A1Q9LG40</accession>
<dbReference type="AlphaFoldDB" id="A0A1Q9LG40"/>
<dbReference type="Proteomes" id="UP000186040">
    <property type="component" value="Unassembled WGS sequence"/>
</dbReference>
<protein>
    <submittedName>
        <fullName evidence="2">Uncharacterized protein</fullName>
    </submittedName>
</protein>
<evidence type="ECO:0000313" key="3">
    <source>
        <dbReference type="Proteomes" id="UP000186040"/>
    </source>
</evidence>
<keyword evidence="3" id="KW-1185">Reference proteome</keyword>
<sequence length="103" mass="10836">MDVRRTLHLTFTPENPEVDVVATAPTVDLARPGQHPPAPTARERVLVIAEHLVGGWAPTLRAALLMLAAMVGFLVFVALVVGPLAALIGVGGLAAVISTTRRR</sequence>
<feature type="transmembrane region" description="Helical" evidence="1">
    <location>
        <begin position="64"/>
        <end position="97"/>
    </location>
</feature>
<gene>
    <name evidence="2" type="ORF">BJP25_31075</name>
</gene>
<keyword evidence="1" id="KW-1133">Transmembrane helix</keyword>
<name>A0A1Q9LG40_9PSEU</name>
<evidence type="ECO:0000256" key="1">
    <source>
        <dbReference type="SAM" id="Phobius"/>
    </source>
</evidence>
<keyword evidence="1" id="KW-0812">Transmembrane</keyword>
<comment type="caution">
    <text evidence="2">The sequence shown here is derived from an EMBL/GenBank/DDBJ whole genome shotgun (WGS) entry which is preliminary data.</text>
</comment>
<organism evidence="2 3">
    <name type="scientific">Actinokineospora bangkokensis</name>
    <dbReference type="NCBI Taxonomy" id="1193682"/>
    <lineage>
        <taxon>Bacteria</taxon>
        <taxon>Bacillati</taxon>
        <taxon>Actinomycetota</taxon>
        <taxon>Actinomycetes</taxon>
        <taxon>Pseudonocardiales</taxon>
        <taxon>Pseudonocardiaceae</taxon>
        <taxon>Actinokineospora</taxon>
    </lineage>
</organism>